<dbReference type="SUPFAM" id="SSF56219">
    <property type="entry name" value="DNase I-like"/>
    <property type="match status" value="1"/>
</dbReference>
<name>A0AAV4V619_CAEEX</name>
<gene>
    <name evidence="1" type="ORF">CEXT_468811</name>
</gene>
<evidence type="ECO:0000313" key="1">
    <source>
        <dbReference type="EMBL" id="GIY65390.1"/>
    </source>
</evidence>
<dbReference type="AlphaFoldDB" id="A0AAV4V619"/>
<dbReference type="Proteomes" id="UP001054945">
    <property type="component" value="Unassembled WGS sequence"/>
</dbReference>
<evidence type="ECO:0008006" key="3">
    <source>
        <dbReference type="Google" id="ProtNLM"/>
    </source>
</evidence>
<dbReference type="EMBL" id="BPLR01013985">
    <property type="protein sequence ID" value="GIY65390.1"/>
    <property type="molecule type" value="Genomic_DNA"/>
</dbReference>
<keyword evidence="2" id="KW-1185">Reference proteome</keyword>
<evidence type="ECO:0000313" key="2">
    <source>
        <dbReference type="Proteomes" id="UP001054945"/>
    </source>
</evidence>
<reference evidence="1 2" key="1">
    <citation type="submission" date="2021-06" db="EMBL/GenBank/DDBJ databases">
        <title>Caerostris extrusa draft genome.</title>
        <authorList>
            <person name="Kono N."/>
            <person name="Arakawa K."/>
        </authorList>
    </citation>
    <scope>NUCLEOTIDE SEQUENCE [LARGE SCALE GENOMIC DNA]</scope>
</reference>
<sequence>MELGARANSFGTTNDNTLEFTNDNRLHIAAPLTPTRYGTNTPSTIDIALFKNLNYSYTCESVSVLTSDHNPVIYHLDLIMPNNDSQTYKIPNWFNFYTAFKYCYIHTT</sequence>
<comment type="caution">
    <text evidence="1">The sequence shown here is derived from an EMBL/GenBank/DDBJ whole genome shotgun (WGS) entry which is preliminary data.</text>
</comment>
<accession>A0AAV4V619</accession>
<dbReference type="Gene3D" id="3.60.10.10">
    <property type="entry name" value="Endonuclease/exonuclease/phosphatase"/>
    <property type="match status" value="1"/>
</dbReference>
<organism evidence="1 2">
    <name type="scientific">Caerostris extrusa</name>
    <name type="common">Bark spider</name>
    <name type="synonym">Caerostris bankana</name>
    <dbReference type="NCBI Taxonomy" id="172846"/>
    <lineage>
        <taxon>Eukaryota</taxon>
        <taxon>Metazoa</taxon>
        <taxon>Ecdysozoa</taxon>
        <taxon>Arthropoda</taxon>
        <taxon>Chelicerata</taxon>
        <taxon>Arachnida</taxon>
        <taxon>Araneae</taxon>
        <taxon>Araneomorphae</taxon>
        <taxon>Entelegynae</taxon>
        <taxon>Araneoidea</taxon>
        <taxon>Araneidae</taxon>
        <taxon>Caerostris</taxon>
    </lineage>
</organism>
<proteinExistence type="predicted"/>
<protein>
    <recommendedName>
        <fullName evidence="3">Endonuclease/exonuclease/phosphatase domain-containing protein</fullName>
    </recommendedName>
</protein>
<dbReference type="InterPro" id="IPR036691">
    <property type="entry name" value="Endo/exonu/phosph_ase_sf"/>
</dbReference>